<evidence type="ECO:0000313" key="12">
    <source>
        <dbReference type="EMBL" id="THU49630.1"/>
    </source>
</evidence>
<dbReference type="AlphaFoldDB" id="A0A4S8IMB6"/>
<dbReference type="InterPro" id="IPR056736">
    <property type="entry name" value="SUS_EPBD"/>
</dbReference>
<evidence type="ECO:0000256" key="7">
    <source>
        <dbReference type="RuleBase" id="RU280817"/>
    </source>
</evidence>
<dbReference type="InterPro" id="IPR012820">
    <property type="entry name" value="Sucrose_synthase_pln/cyn"/>
</dbReference>
<dbReference type="FunFam" id="3.10.450.330:FF:000001">
    <property type="entry name" value="Sucrose synthase"/>
    <property type="match status" value="1"/>
</dbReference>
<protein>
    <recommendedName>
        <fullName evidence="3 7">Sucrose synthase</fullName>
        <ecNumber evidence="3 7">2.4.1.13</ecNumber>
    </recommendedName>
</protein>
<dbReference type="GO" id="GO:0016157">
    <property type="term" value="F:sucrose synthase activity"/>
    <property type="evidence" value="ECO:0007669"/>
    <property type="project" value="UniProtKB-UniRule"/>
</dbReference>
<evidence type="ECO:0000256" key="1">
    <source>
        <dbReference type="ARBA" id="ARBA00002595"/>
    </source>
</evidence>
<evidence type="ECO:0000256" key="6">
    <source>
        <dbReference type="ARBA" id="ARBA00049030"/>
    </source>
</evidence>
<dbReference type="NCBIfam" id="TIGR02470">
    <property type="entry name" value="sucr_synth"/>
    <property type="match status" value="1"/>
</dbReference>
<dbReference type="EMBL" id="PYDT01000009">
    <property type="protein sequence ID" value="THU49630.1"/>
    <property type="molecule type" value="Genomic_DNA"/>
</dbReference>
<accession>A0A4S8IMB6</accession>
<dbReference type="FunFam" id="3.40.50.2000:FF:000006">
    <property type="entry name" value="Sucrose synthase"/>
    <property type="match status" value="1"/>
</dbReference>
<dbReference type="STRING" id="52838.A0A4S8IMB6"/>
<feature type="domain" description="Sucrose synthase first GT-B" evidence="9">
    <location>
        <begin position="267"/>
        <end position="489"/>
    </location>
</feature>
<comment type="function">
    <text evidence="1 7">Sucrose-cleaving enzyme that provides UDP-glucose and fructose for various metabolic pathways.</text>
</comment>
<dbReference type="Proteomes" id="UP000317650">
    <property type="component" value="Chromosome 6"/>
</dbReference>
<evidence type="ECO:0000259" key="9">
    <source>
        <dbReference type="Pfam" id="PF00862"/>
    </source>
</evidence>
<evidence type="ECO:0000256" key="3">
    <source>
        <dbReference type="ARBA" id="ARBA00012540"/>
    </source>
</evidence>
<dbReference type="EC" id="2.4.1.13" evidence="3 7"/>
<feature type="domain" description="Sucrose synthase EPBD" evidence="11">
    <location>
        <begin position="157"/>
        <end position="244"/>
    </location>
</feature>
<evidence type="ECO:0000313" key="13">
    <source>
        <dbReference type="Proteomes" id="UP000317650"/>
    </source>
</evidence>
<evidence type="ECO:0000256" key="2">
    <source>
        <dbReference type="ARBA" id="ARBA00005894"/>
    </source>
</evidence>
<dbReference type="GO" id="GO:0005985">
    <property type="term" value="P:sucrose metabolic process"/>
    <property type="evidence" value="ECO:0007669"/>
    <property type="project" value="InterPro"/>
</dbReference>
<dbReference type="PANTHER" id="PTHR45839:SF29">
    <property type="entry name" value="SUCROSE SYNTHASE 1"/>
    <property type="match status" value="1"/>
</dbReference>
<evidence type="ECO:0000259" key="11">
    <source>
        <dbReference type="Pfam" id="PF24862"/>
    </source>
</evidence>
<feature type="domain" description="Sucrose synthase first GT-B" evidence="9">
    <location>
        <begin position="490"/>
        <end position="710"/>
    </location>
</feature>
<reference evidence="12 13" key="1">
    <citation type="journal article" date="2019" name="Nat. Plants">
        <title>Genome sequencing of Musa balbisiana reveals subgenome evolution and function divergence in polyploid bananas.</title>
        <authorList>
            <person name="Yao X."/>
        </authorList>
    </citation>
    <scope>NUCLEOTIDE SEQUENCE [LARGE SCALE GENOMIC DNA]</scope>
    <source>
        <strain evidence="13">cv. DH-PKW</strain>
        <tissue evidence="12">Leaves</tissue>
    </source>
</reference>
<dbReference type="Pfam" id="PF24861">
    <property type="entry name" value="SUS_N"/>
    <property type="match status" value="1"/>
</dbReference>
<evidence type="ECO:0000259" key="8">
    <source>
        <dbReference type="Pfam" id="PF00534"/>
    </source>
</evidence>
<comment type="catalytic activity">
    <reaction evidence="6 7">
        <text>an NDP-alpha-D-glucose + D-fructose = a ribonucleoside 5'-diphosphate + sucrose + H(+)</text>
        <dbReference type="Rhea" id="RHEA:16241"/>
        <dbReference type="ChEBI" id="CHEBI:15378"/>
        <dbReference type="ChEBI" id="CHEBI:17992"/>
        <dbReference type="ChEBI" id="CHEBI:37721"/>
        <dbReference type="ChEBI" id="CHEBI:57930"/>
        <dbReference type="ChEBI" id="CHEBI:76533"/>
        <dbReference type="EC" id="2.4.1.13"/>
    </reaction>
</comment>
<name>A0A4S8IMB6_MUSBA</name>
<dbReference type="SUPFAM" id="SSF53756">
    <property type="entry name" value="UDP-Glycosyltransferase/glycogen phosphorylase"/>
    <property type="match status" value="2"/>
</dbReference>
<dbReference type="PANTHER" id="PTHR45839">
    <property type="match status" value="1"/>
</dbReference>
<dbReference type="Gene3D" id="1.20.120.1230">
    <property type="match status" value="1"/>
</dbReference>
<dbReference type="InterPro" id="IPR056735">
    <property type="entry name" value="SUS_N"/>
</dbReference>
<dbReference type="Pfam" id="PF24862">
    <property type="entry name" value="SUS_EPBD"/>
    <property type="match status" value="1"/>
</dbReference>
<dbReference type="Gene3D" id="3.10.450.330">
    <property type="match status" value="1"/>
</dbReference>
<evidence type="ECO:0000256" key="4">
    <source>
        <dbReference type="ARBA" id="ARBA00022676"/>
    </source>
</evidence>
<evidence type="ECO:0000259" key="10">
    <source>
        <dbReference type="Pfam" id="PF24861"/>
    </source>
</evidence>
<keyword evidence="5 7" id="KW-0808">Transferase</keyword>
<feature type="domain" description="Glycosyl transferase family 1" evidence="8">
    <location>
        <begin position="716"/>
        <end position="893"/>
    </location>
</feature>
<dbReference type="InterPro" id="IPR001296">
    <property type="entry name" value="Glyco_trans_1"/>
</dbReference>
<keyword evidence="13" id="KW-1185">Reference proteome</keyword>
<dbReference type="Pfam" id="PF00862">
    <property type="entry name" value="GT-B_Sucrose_synth"/>
    <property type="match status" value="2"/>
</dbReference>
<dbReference type="Pfam" id="PF00534">
    <property type="entry name" value="Glycos_transf_1"/>
    <property type="match status" value="1"/>
</dbReference>
<comment type="caution">
    <text evidence="12">The sequence shown here is derived from an EMBL/GenBank/DDBJ whole genome shotgun (WGS) entry which is preliminary data.</text>
</comment>
<keyword evidence="4 7" id="KW-0328">Glycosyltransferase</keyword>
<dbReference type="FunFam" id="1.20.120.1230:FF:000001">
    <property type="entry name" value="Sucrose synthase"/>
    <property type="match status" value="1"/>
</dbReference>
<comment type="similarity">
    <text evidence="2 7">Belongs to the glycosyltransferase 1 family. Plant sucrose synthase subfamily.</text>
</comment>
<proteinExistence type="inferred from homology"/>
<feature type="domain" description="Sucrose synthase N-terminal" evidence="10">
    <location>
        <begin position="8"/>
        <end position="121"/>
    </location>
</feature>
<evidence type="ECO:0000256" key="5">
    <source>
        <dbReference type="ARBA" id="ARBA00022679"/>
    </source>
</evidence>
<sequence length="971" mass="110522">MPQRTLTRAHSVRERIGDSLSSHPNELVALFSRFINQGKGMLQPHQLLAEYAAAFSEADREKLKDGAFEDVIKAAQEAIVIPPWVALAIRPRPGVWEHVRVNISELAVEELTVPEYLHFKEELVDGSSQNNNFVLELDFEPFNASFPRPSLSKSIGNGVQFLNRHLSSKLFHDKESMYPLLNFLRQHNYKGMSMMLNDRIQSLSALQAALRKAEQHLLSIPSATPYSEFNHRFQELGLEKGWGDTAQRVYENIHLLLDLLEAPDPCTLENFLGTIPMMFNVVILSPHGYFAQANVLGYPDTGGQVVYILDQVRALENEMLLRIKRQGLDITPRILIVTRLLPDAVGTTCGQKLEKVIGTEHTHILRVPFRTENGIVRKWISRFEVWPYLETYTEDVANELAGELQTTPDLIIGNYSDGNLVSTLLAHKLGVTQCTIAHALEKTKYPNSDIYWKKFENQYHFSCQFTADLIAMNHADFIITSTFQEIAGMMQVTRLLPDAVGTTCGQKLEKVIGTEHTHILRVPFRTENGIVRKWISRFEVWPYLETYTEDVANELAGELQTTPDLIIGNYSDGNLVSTLLAHKLGVTQCTIAHALEKTKYPNSDIYWKKFENQYHFSCQFTADLIAMNHADFIITSTFQEIAGSKDTVGQYESHTAFTLPGLYRVVHGIDVFDPKFNIVSPGADLSIYFPYTEKQKRLTSLHPEIEELLFNPEDNTEHKGVLNDTKKPIIFSMARLDRVKNLTGLVEFYGRNERLKELVNLVVVCGDHGKESKDLEEQAEFKKMYDLIEKYNLNGHIRWISAQMNRVRNGELYRYIADTKGAFIQPAFYEAFGLTVVESMTCGLPTFATVHGGPGEIIVDGVSGFHIDPYQGDKAAEIIVNFFEKCKEDPTHWDKISLGGLKRIEEKYTWKLYSERLMTLSGVYGFWKYVSNLDRRETRRYLEMFYALKYRNLAKSVPLAVDGEAIVNGSK</sequence>
<organism evidence="12 13">
    <name type="scientific">Musa balbisiana</name>
    <name type="common">Banana</name>
    <dbReference type="NCBI Taxonomy" id="52838"/>
    <lineage>
        <taxon>Eukaryota</taxon>
        <taxon>Viridiplantae</taxon>
        <taxon>Streptophyta</taxon>
        <taxon>Embryophyta</taxon>
        <taxon>Tracheophyta</taxon>
        <taxon>Spermatophyta</taxon>
        <taxon>Magnoliopsida</taxon>
        <taxon>Liliopsida</taxon>
        <taxon>Zingiberales</taxon>
        <taxon>Musaceae</taxon>
        <taxon>Musa</taxon>
    </lineage>
</organism>
<dbReference type="InterPro" id="IPR000368">
    <property type="entry name" value="Sucrose_synth_GT-B1"/>
</dbReference>
<dbReference type="Gene3D" id="3.40.50.2000">
    <property type="entry name" value="Glycogen Phosphorylase B"/>
    <property type="match status" value="3"/>
</dbReference>
<gene>
    <name evidence="12" type="ORF">C4D60_Mb06t11560</name>
</gene>